<organism evidence="3">
    <name type="scientific">Melampsora larici-populina (strain 98AG31 / pathotype 3-4-7)</name>
    <name type="common">Poplar leaf rust fungus</name>
    <dbReference type="NCBI Taxonomy" id="747676"/>
    <lineage>
        <taxon>Eukaryota</taxon>
        <taxon>Fungi</taxon>
        <taxon>Dikarya</taxon>
        <taxon>Basidiomycota</taxon>
        <taxon>Pucciniomycotina</taxon>
        <taxon>Pucciniomycetes</taxon>
        <taxon>Pucciniales</taxon>
        <taxon>Melampsoraceae</taxon>
        <taxon>Melampsora</taxon>
    </lineage>
</organism>
<gene>
    <name evidence="2" type="ORF">MELLADRAFT_95449</name>
</gene>
<dbReference type="EMBL" id="GL883170">
    <property type="protein sequence ID" value="EGF98751.1"/>
    <property type="molecule type" value="Genomic_DNA"/>
</dbReference>
<dbReference type="AlphaFoldDB" id="F4S9D0"/>
<reference evidence="3" key="1">
    <citation type="journal article" date="2011" name="Proc. Natl. Acad. Sci. U.S.A.">
        <title>Obligate biotrophy features unraveled by the genomic analysis of rust fungi.</title>
        <authorList>
            <person name="Duplessis S."/>
            <person name="Cuomo C.A."/>
            <person name="Lin Y.-C."/>
            <person name="Aerts A."/>
            <person name="Tisserant E."/>
            <person name="Veneault-Fourrey C."/>
            <person name="Joly D.L."/>
            <person name="Hacquard S."/>
            <person name="Amselem J."/>
            <person name="Cantarel B.L."/>
            <person name="Chiu R."/>
            <person name="Coutinho P.M."/>
            <person name="Feau N."/>
            <person name="Field M."/>
            <person name="Frey P."/>
            <person name="Gelhaye E."/>
            <person name="Goldberg J."/>
            <person name="Grabherr M.G."/>
            <person name="Kodira C.D."/>
            <person name="Kohler A."/>
            <person name="Kuees U."/>
            <person name="Lindquist E.A."/>
            <person name="Lucas S.M."/>
            <person name="Mago R."/>
            <person name="Mauceli E."/>
            <person name="Morin E."/>
            <person name="Murat C."/>
            <person name="Pangilinan J.L."/>
            <person name="Park R."/>
            <person name="Pearson M."/>
            <person name="Quesneville H."/>
            <person name="Rouhier N."/>
            <person name="Sakthikumar S."/>
            <person name="Salamov A.A."/>
            <person name="Schmutz J."/>
            <person name="Selles B."/>
            <person name="Shapiro H."/>
            <person name="Tanguay P."/>
            <person name="Tuskan G.A."/>
            <person name="Henrissat B."/>
            <person name="Van de Peer Y."/>
            <person name="Rouze P."/>
            <person name="Ellis J.G."/>
            <person name="Dodds P.N."/>
            <person name="Schein J.E."/>
            <person name="Zhong S."/>
            <person name="Hamelin R.C."/>
            <person name="Grigoriev I.V."/>
            <person name="Szabo L.J."/>
            <person name="Martin F."/>
        </authorList>
    </citation>
    <scope>NUCLEOTIDE SEQUENCE [LARGE SCALE GENOMIC DNA]</scope>
    <source>
        <strain evidence="3">98AG31 / pathotype 3-4-7</strain>
    </source>
</reference>
<dbReference type="KEGG" id="mlr:MELLADRAFT_95449"/>
<evidence type="ECO:0000313" key="2">
    <source>
        <dbReference type="EMBL" id="EGF98751.1"/>
    </source>
</evidence>
<evidence type="ECO:0000256" key="1">
    <source>
        <dbReference type="SAM" id="MobiDB-lite"/>
    </source>
</evidence>
<sequence>MSAPHQYPIVAEYFEDVSEDPKKPEYRCIVCARKSFKSYEDHAKRPHHKAMVAKFLERQAGMTSLNPALSSTISGSGVAGAMDWTSDNDTEQFPPEDEAPPPTRSNSISIWDQDDSGLFENPADVEIEVESVVEERPDLIWDALYNIGLGPDEDDINHGLAGDDTGLEEQEDEVEYEKDDREQDDYESDEWYPFKKKEALLVM</sequence>
<dbReference type="InParanoid" id="F4S9D0"/>
<dbReference type="VEuPathDB" id="FungiDB:MELLADRAFT_95449"/>
<feature type="compositionally biased region" description="Acidic residues" evidence="1">
    <location>
        <begin position="165"/>
        <end position="188"/>
    </location>
</feature>
<name>F4S9D0_MELLP</name>
<evidence type="ECO:0000313" key="3">
    <source>
        <dbReference type="Proteomes" id="UP000001072"/>
    </source>
</evidence>
<feature type="compositionally biased region" description="Acidic residues" evidence="1">
    <location>
        <begin position="86"/>
        <end position="99"/>
    </location>
</feature>
<dbReference type="HOGENOM" id="CLU_116823_0_0_1"/>
<dbReference type="Proteomes" id="UP000001072">
    <property type="component" value="Unassembled WGS sequence"/>
</dbReference>
<protein>
    <submittedName>
        <fullName evidence="2">Uncharacterized protein</fullName>
    </submittedName>
</protein>
<accession>F4S9D0</accession>
<feature type="region of interest" description="Disordered" evidence="1">
    <location>
        <begin position="152"/>
        <end position="188"/>
    </location>
</feature>
<proteinExistence type="predicted"/>
<feature type="region of interest" description="Disordered" evidence="1">
    <location>
        <begin position="76"/>
        <end position="117"/>
    </location>
</feature>
<dbReference type="GeneID" id="18937245"/>
<keyword evidence="3" id="KW-1185">Reference proteome</keyword>
<dbReference type="RefSeq" id="XP_007418011.1">
    <property type="nucleotide sequence ID" value="XM_007417949.1"/>
</dbReference>